<keyword evidence="6 8" id="KW-0472">Membrane</keyword>
<evidence type="ECO:0000256" key="6">
    <source>
        <dbReference type="ARBA" id="ARBA00023136"/>
    </source>
</evidence>
<dbReference type="InterPro" id="IPR050277">
    <property type="entry name" value="Sodium:Solute_Symporter"/>
</dbReference>
<feature type="transmembrane region" description="Helical" evidence="8">
    <location>
        <begin position="158"/>
        <end position="178"/>
    </location>
</feature>
<dbReference type="InterPro" id="IPR001734">
    <property type="entry name" value="Na/solute_symporter"/>
</dbReference>
<feature type="transmembrane region" description="Helical" evidence="8">
    <location>
        <begin position="365"/>
        <end position="384"/>
    </location>
</feature>
<keyword evidence="4 8" id="KW-0812">Transmembrane</keyword>
<dbReference type="AlphaFoldDB" id="A0A437LSQ9"/>
<organism evidence="9 10">
    <name type="scientific">Inhella crocodyli</name>
    <dbReference type="NCBI Taxonomy" id="2499851"/>
    <lineage>
        <taxon>Bacteria</taxon>
        <taxon>Pseudomonadati</taxon>
        <taxon>Pseudomonadota</taxon>
        <taxon>Betaproteobacteria</taxon>
        <taxon>Burkholderiales</taxon>
        <taxon>Sphaerotilaceae</taxon>
        <taxon>Inhella</taxon>
    </lineage>
</organism>
<feature type="transmembrane region" description="Helical" evidence="8">
    <location>
        <begin position="118"/>
        <end position="146"/>
    </location>
</feature>
<feature type="transmembrane region" description="Helical" evidence="8">
    <location>
        <begin position="220"/>
        <end position="244"/>
    </location>
</feature>
<sequence length="487" mass="51863">MNTTLIVFVVLYLLGTLAIGVWAGTRVKNTADFAIAGRSLPLIMVVTTTFATWFGAETVMGIPAKFVQGGLGAVVEDPFGAGMCLVLVGLFFAAKLYQKNLLTIGDFYRQRFGKGVEIFCSLAIILSYLGWVAAQITALGLVFSVLTNGAMSPATGMVIGTLAVLIYVVIGGFLAVAWTDFIQMIVLVLGLSAIAVFAADLAGGAGVVLDLAVQKDLGKFLPAMTFTDLAFFIAAALTMMLGSIPQQDVFQRVMSAQDAKTAQRGAVIGGISYILFAFVPMFIVLAAVVVMGDKAMDLAQNDYQRVLPSFIMGHMPLLMQILFFGALLSAIKSTSSATLLAPTTSFVENILKQIRPGMTDKQQLLAMRVALVVFAFAVLVYAIAMQGTPIYELVSGAYQVTLVGAFVPLVMGLYWQRATTQGAIFSIFAGIATWVLFFPQVTTWGEAFPGQLAGLIAAFAGMLVGSLAPQVLANRHDHVSHHLKPHP</sequence>
<reference evidence="9 10" key="1">
    <citation type="submission" date="2019-01" db="EMBL/GenBank/DDBJ databases">
        <authorList>
            <person name="Chen W.-M."/>
        </authorList>
    </citation>
    <scope>NUCLEOTIDE SEQUENCE [LARGE SCALE GENOMIC DNA]</scope>
    <source>
        <strain evidence="9 10">CCP-18</strain>
    </source>
</reference>
<dbReference type="PROSITE" id="PS50283">
    <property type="entry name" value="NA_SOLUT_SYMP_3"/>
    <property type="match status" value="1"/>
</dbReference>
<evidence type="ECO:0000313" key="10">
    <source>
        <dbReference type="Proteomes" id="UP000288587"/>
    </source>
</evidence>
<dbReference type="CDD" id="cd11474">
    <property type="entry name" value="SLC5sbd_CHT"/>
    <property type="match status" value="1"/>
</dbReference>
<evidence type="ECO:0000256" key="8">
    <source>
        <dbReference type="SAM" id="Phobius"/>
    </source>
</evidence>
<evidence type="ECO:0000256" key="2">
    <source>
        <dbReference type="ARBA" id="ARBA00006434"/>
    </source>
</evidence>
<comment type="subcellular location">
    <subcellularLocation>
        <location evidence="1">Membrane</location>
        <topology evidence="1">Multi-pass membrane protein</topology>
    </subcellularLocation>
</comment>
<dbReference type="GO" id="GO:0022857">
    <property type="term" value="F:transmembrane transporter activity"/>
    <property type="evidence" value="ECO:0007669"/>
    <property type="project" value="InterPro"/>
</dbReference>
<dbReference type="Proteomes" id="UP000288587">
    <property type="component" value="Unassembled WGS sequence"/>
</dbReference>
<name>A0A437LSQ9_9BURK</name>
<dbReference type="PANTHER" id="PTHR48086:SF7">
    <property type="entry name" value="SODIUM-SOLUTE SYMPORTER-RELATED"/>
    <property type="match status" value="1"/>
</dbReference>
<gene>
    <name evidence="9" type="ORF">EOD73_05665</name>
</gene>
<feature type="transmembrane region" description="Helical" evidence="8">
    <location>
        <begin position="6"/>
        <end position="23"/>
    </location>
</feature>
<protein>
    <submittedName>
        <fullName evidence="9">Sodium:solute symporter</fullName>
    </submittedName>
</protein>
<feature type="transmembrane region" description="Helical" evidence="8">
    <location>
        <begin position="396"/>
        <end position="415"/>
    </location>
</feature>
<evidence type="ECO:0000256" key="3">
    <source>
        <dbReference type="ARBA" id="ARBA00022448"/>
    </source>
</evidence>
<dbReference type="PANTHER" id="PTHR48086">
    <property type="entry name" value="SODIUM/PROLINE SYMPORTER-RELATED"/>
    <property type="match status" value="1"/>
</dbReference>
<dbReference type="GO" id="GO:0005886">
    <property type="term" value="C:plasma membrane"/>
    <property type="evidence" value="ECO:0007669"/>
    <property type="project" value="TreeGrafter"/>
</dbReference>
<comment type="caution">
    <text evidence="9">The sequence shown here is derived from an EMBL/GenBank/DDBJ whole genome shotgun (WGS) entry which is preliminary data.</text>
</comment>
<feature type="transmembrane region" description="Helical" evidence="8">
    <location>
        <begin position="311"/>
        <end position="331"/>
    </location>
</feature>
<evidence type="ECO:0000256" key="4">
    <source>
        <dbReference type="ARBA" id="ARBA00022692"/>
    </source>
</evidence>
<feature type="transmembrane region" description="Helical" evidence="8">
    <location>
        <begin position="35"/>
        <end position="56"/>
    </location>
</feature>
<dbReference type="RefSeq" id="WP_127681658.1">
    <property type="nucleotide sequence ID" value="NZ_SACM01000001.1"/>
</dbReference>
<keyword evidence="3" id="KW-0813">Transport</keyword>
<feature type="transmembrane region" description="Helical" evidence="8">
    <location>
        <begin position="422"/>
        <end position="440"/>
    </location>
</feature>
<keyword evidence="10" id="KW-1185">Reference proteome</keyword>
<evidence type="ECO:0000313" key="9">
    <source>
        <dbReference type="EMBL" id="RVT88461.1"/>
    </source>
</evidence>
<feature type="transmembrane region" description="Helical" evidence="8">
    <location>
        <begin position="452"/>
        <end position="473"/>
    </location>
</feature>
<feature type="transmembrane region" description="Helical" evidence="8">
    <location>
        <begin position="185"/>
        <end position="208"/>
    </location>
</feature>
<dbReference type="Gene3D" id="1.20.1730.10">
    <property type="entry name" value="Sodium/glucose cotransporter"/>
    <property type="match status" value="1"/>
</dbReference>
<feature type="transmembrane region" description="Helical" evidence="8">
    <location>
        <begin position="79"/>
        <end position="97"/>
    </location>
</feature>
<accession>A0A437LSQ9</accession>
<dbReference type="OrthoDB" id="9789704at2"/>
<feature type="transmembrane region" description="Helical" evidence="8">
    <location>
        <begin position="265"/>
        <end position="291"/>
    </location>
</feature>
<dbReference type="EMBL" id="SACM01000001">
    <property type="protein sequence ID" value="RVT88461.1"/>
    <property type="molecule type" value="Genomic_DNA"/>
</dbReference>
<comment type="similarity">
    <text evidence="2 7">Belongs to the sodium:solute symporter (SSF) (TC 2.A.21) family.</text>
</comment>
<evidence type="ECO:0000256" key="5">
    <source>
        <dbReference type="ARBA" id="ARBA00022989"/>
    </source>
</evidence>
<proteinExistence type="inferred from homology"/>
<keyword evidence="5 8" id="KW-1133">Transmembrane helix</keyword>
<dbReference type="InterPro" id="IPR038377">
    <property type="entry name" value="Na/Glc_symporter_sf"/>
</dbReference>
<dbReference type="Pfam" id="PF00474">
    <property type="entry name" value="SSF"/>
    <property type="match status" value="1"/>
</dbReference>
<evidence type="ECO:0000256" key="1">
    <source>
        <dbReference type="ARBA" id="ARBA00004141"/>
    </source>
</evidence>
<evidence type="ECO:0000256" key="7">
    <source>
        <dbReference type="RuleBase" id="RU362091"/>
    </source>
</evidence>